<dbReference type="Gene3D" id="3.60.40.10">
    <property type="entry name" value="PPM-type phosphatase domain"/>
    <property type="match status" value="2"/>
</dbReference>
<dbReference type="Proteomes" id="UP000436088">
    <property type="component" value="Unassembled WGS sequence"/>
</dbReference>
<dbReference type="InterPro" id="IPR036457">
    <property type="entry name" value="PPM-type-like_dom_sf"/>
</dbReference>
<evidence type="ECO:0000256" key="6">
    <source>
        <dbReference type="ARBA" id="ARBA00022842"/>
    </source>
</evidence>
<evidence type="ECO:0000256" key="2">
    <source>
        <dbReference type="ARBA" id="ARBA00001946"/>
    </source>
</evidence>
<dbReference type="GO" id="GO:0046872">
    <property type="term" value="F:metal ion binding"/>
    <property type="evidence" value="ECO:0007669"/>
    <property type="project" value="UniProtKB-KW"/>
</dbReference>
<protein>
    <recommendedName>
        <fullName evidence="3">protein-serine/threonine phosphatase</fullName>
        <ecNumber evidence="3">3.1.3.16</ecNumber>
    </recommendedName>
</protein>
<comment type="caution">
    <text evidence="12">The sequence shown here is derived from an EMBL/GenBank/DDBJ whole genome shotgun (WGS) entry which is preliminary data.</text>
</comment>
<dbReference type="PROSITE" id="PS01032">
    <property type="entry name" value="PPM_1"/>
    <property type="match status" value="1"/>
</dbReference>
<dbReference type="InterPro" id="IPR038958">
    <property type="entry name" value="PTAC7"/>
</dbReference>
<dbReference type="GO" id="GO:0042793">
    <property type="term" value="P:plastid transcription"/>
    <property type="evidence" value="ECO:0007669"/>
    <property type="project" value="InterPro"/>
</dbReference>
<dbReference type="Pfam" id="PF00481">
    <property type="entry name" value="PP2C"/>
    <property type="match status" value="2"/>
</dbReference>
<dbReference type="InterPro" id="IPR001932">
    <property type="entry name" value="PPM-type_phosphatase-like_dom"/>
</dbReference>
<evidence type="ECO:0000256" key="5">
    <source>
        <dbReference type="ARBA" id="ARBA00022801"/>
    </source>
</evidence>
<sequence>MAFAIYSSTFFTASSVSPLLTLARTGTDSWRLDTHLSSQIVCRSQSEGGGRRVWRRRKLAKKDEMLQYKMERIPFLEEQDNRFDFVNDVAAEAKEYVESNRDEYGGSKKAIHHVISNRVNDSGFYRPDAYAESDPFRPAVNGGDSHHPHKNRTRSPNLPTLTRILSQPTEMALPAPQLQRFLAIQFNFTSNTKTAYRNQLTTSTGIRSRIPCRCSAIAINAPSSLSDVSGIRWGSASVQGRREEMEDDLVVRSDGLDGFSFAAVFDGHGGVYSVKDELYKECVTALQGGVLLNGDFNSIKKALAEAFEIADKKLLNWLEKIVDGNDESGSTATVMLIGNEVLFISHVGDSCVISNGRICGDIAVSRAFGDTRFKTKKNEFGSFLALNLKVVFNDDLVIASPDTFKVAFGSDAEFVLLASDGLWDYINSSDAVTFVRNQLRKHGDVQVACDALAQTALDKGSQDNVSIIIADLGHTEWQNLPVEQQNFLFEFGQALATVGVVSLGIWLSSQVSF</sequence>
<dbReference type="AlphaFoldDB" id="A0A6A2YW96"/>
<dbReference type="InterPro" id="IPR000222">
    <property type="entry name" value="PP2C_BS"/>
</dbReference>
<comment type="similarity">
    <text evidence="9">Belongs to the PP2C family.</text>
</comment>
<dbReference type="PROSITE" id="PS51746">
    <property type="entry name" value="PPM_2"/>
    <property type="match status" value="1"/>
</dbReference>
<evidence type="ECO:0000259" key="11">
    <source>
        <dbReference type="PROSITE" id="PS51746"/>
    </source>
</evidence>
<evidence type="ECO:0000256" key="1">
    <source>
        <dbReference type="ARBA" id="ARBA00001936"/>
    </source>
</evidence>
<dbReference type="SMART" id="SM00332">
    <property type="entry name" value="PP2Cc"/>
    <property type="match status" value="1"/>
</dbReference>
<accession>A0A6A2YW96</accession>
<keyword evidence="5 9" id="KW-0378">Hydrolase</keyword>
<name>A0A6A2YW96_HIBSY</name>
<gene>
    <name evidence="12" type="ORF">F3Y22_tig00111167pilonHSYRG00002</name>
</gene>
<dbReference type="GO" id="GO:0004722">
    <property type="term" value="F:protein serine/threonine phosphatase activity"/>
    <property type="evidence" value="ECO:0007669"/>
    <property type="project" value="UniProtKB-EC"/>
</dbReference>
<evidence type="ECO:0000256" key="7">
    <source>
        <dbReference type="ARBA" id="ARBA00022912"/>
    </source>
</evidence>
<organism evidence="12 13">
    <name type="scientific">Hibiscus syriacus</name>
    <name type="common">Rose of Sharon</name>
    <dbReference type="NCBI Taxonomy" id="106335"/>
    <lineage>
        <taxon>Eukaryota</taxon>
        <taxon>Viridiplantae</taxon>
        <taxon>Streptophyta</taxon>
        <taxon>Embryophyta</taxon>
        <taxon>Tracheophyta</taxon>
        <taxon>Spermatophyta</taxon>
        <taxon>Magnoliopsida</taxon>
        <taxon>eudicotyledons</taxon>
        <taxon>Gunneridae</taxon>
        <taxon>Pentapetalae</taxon>
        <taxon>rosids</taxon>
        <taxon>malvids</taxon>
        <taxon>Malvales</taxon>
        <taxon>Malvaceae</taxon>
        <taxon>Malvoideae</taxon>
        <taxon>Hibiscus</taxon>
    </lineage>
</organism>
<evidence type="ECO:0000313" key="13">
    <source>
        <dbReference type="Proteomes" id="UP000436088"/>
    </source>
</evidence>
<dbReference type="PANTHER" id="PTHR37257">
    <property type="entry name" value="PROTEIN PLASTID TRANSCRIPTIONALLY ACTIVE 7"/>
    <property type="match status" value="1"/>
</dbReference>
<evidence type="ECO:0000256" key="4">
    <source>
        <dbReference type="ARBA" id="ARBA00022723"/>
    </source>
</evidence>
<keyword evidence="8" id="KW-0464">Manganese</keyword>
<dbReference type="EC" id="3.1.3.16" evidence="3"/>
<keyword evidence="13" id="KW-1185">Reference proteome</keyword>
<evidence type="ECO:0000256" key="8">
    <source>
        <dbReference type="ARBA" id="ARBA00023211"/>
    </source>
</evidence>
<keyword evidence="4" id="KW-0479">Metal-binding</keyword>
<dbReference type="GO" id="GO:0000427">
    <property type="term" value="C:plastid-encoded plastid RNA polymerase complex"/>
    <property type="evidence" value="ECO:0007669"/>
    <property type="project" value="InterPro"/>
</dbReference>
<evidence type="ECO:0000256" key="10">
    <source>
        <dbReference type="SAM" id="MobiDB-lite"/>
    </source>
</evidence>
<dbReference type="PANTHER" id="PTHR37257:SF1">
    <property type="entry name" value="PROTEIN PLASTID TRANSCRIPTIONALLY ACTIVE 7"/>
    <property type="match status" value="1"/>
</dbReference>
<dbReference type="EMBL" id="VEPZ02001258">
    <property type="protein sequence ID" value="KAE8683774.1"/>
    <property type="molecule type" value="Genomic_DNA"/>
</dbReference>
<proteinExistence type="inferred from homology"/>
<keyword evidence="7 9" id="KW-0904">Protein phosphatase</keyword>
<feature type="domain" description="PPM-type phosphatase" evidence="11">
    <location>
        <begin position="232"/>
        <end position="472"/>
    </location>
</feature>
<evidence type="ECO:0000256" key="9">
    <source>
        <dbReference type="RuleBase" id="RU003465"/>
    </source>
</evidence>
<evidence type="ECO:0000313" key="12">
    <source>
        <dbReference type="EMBL" id="KAE8683774.1"/>
    </source>
</evidence>
<dbReference type="SUPFAM" id="SSF81606">
    <property type="entry name" value="PP2C-like"/>
    <property type="match status" value="1"/>
</dbReference>
<comment type="cofactor">
    <cofactor evidence="1">
        <name>Mn(2+)</name>
        <dbReference type="ChEBI" id="CHEBI:29035"/>
    </cofactor>
</comment>
<comment type="cofactor">
    <cofactor evidence="2">
        <name>Mg(2+)</name>
        <dbReference type="ChEBI" id="CHEBI:18420"/>
    </cofactor>
</comment>
<evidence type="ECO:0000256" key="3">
    <source>
        <dbReference type="ARBA" id="ARBA00013081"/>
    </source>
</evidence>
<dbReference type="CDD" id="cd00143">
    <property type="entry name" value="PP2Cc"/>
    <property type="match status" value="1"/>
</dbReference>
<reference evidence="12" key="1">
    <citation type="submission" date="2019-09" db="EMBL/GenBank/DDBJ databases">
        <title>Draft genome information of white flower Hibiscus syriacus.</title>
        <authorList>
            <person name="Kim Y.-M."/>
        </authorList>
    </citation>
    <scope>NUCLEOTIDE SEQUENCE [LARGE SCALE GENOMIC DNA]</scope>
    <source>
        <strain evidence="12">YM2019G1</strain>
    </source>
</reference>
<keyword evidence="6" id="KW-0460">Magnesium</keyword>
<feature type="region of interest" description="Disordered" evidence="10">
    <location>
        <begin position="135"/>
        <end position="158"/>
    </location>
</feature>